<dbReference type="Gene3D" id="2.40.50.140">
    <property type="entry name" value="Nucleic acid-binding proteins"/>
    <property type="match status" value="2"/>
</dbReference>
<dbReference type="SUPFAM" id="SSF50249">
    <property type="entry name" value="Nucleic acid-binding proteins"/>
    <property type="match status" value="2"/>
</dbReference>
<proteinExistence type="predicted"/>
<evidence type="ECO:0008006" key="6">
    <source>
        <dbReference type="Google" id="ProtNLM"/>
    </source>
</evidence>
<feature type="domain" description="Replication factor A C-terminal" evidence="3">
    <location>
        <begin position="242"/>
        <end position="390"/>
    </location>
</feature>
<dbReference type="Proteomes" id="UP000235145">
    <property type="component" value="Unassembled WGS sequence"/>
</dbReference>
<dbReference type="GO" id="GO:0043047">
    <property type="term" value="F:single-stranded telomeric DNA binding"/>
    <property type="evidence" value="ECO:0000318"/>
    <property type="project" value="GO_Central"/>
</dbReference>
<evidence type="ECO:0000256" key="1">
    <source>
        <dbReference type="SAM" id="MobiDB-lite"/>
    </source>
</evidence>
<dbReference type="GO" id="GO:0006289">
    <property type="term" value="P:nucleotide-excision repair"/>
    <property type="evidence" value="ECO:0000318"/>
    <property type="project" value="GO_Central"/>
</dbReference>
<gene>
    <name evidence="4" type="ORF">LSAT_V11C800408150</name>
</gene>
<dbReference type="InterPro" id="IPR013955">
    <property type="entry name" value="Rep_factor-A_C"/>
</dbReference>
<dbReference type="GO" id="GO:0005662">
    <property type="term" value="C:DNA replication factor A complex"/>
    <property type="evidence" value="ECO:0000318"/>
    <property type="project" value="GO_Central"/>
</dbReference>
<evidence type="ECO:0000259" key="3">
    <source>
        <dbReference type="Pfam" id="PF08646"/>
    </source>
</evidence>
<organism evidence="4 5">
    <name type="scientific">Lactuca sativa</name>
    <name type="common">Garden lettuce</name>
    <dbReference type="NCBI Taxonomy" id="4236"/>
    <lineage>
        <taxon>Eukaryota</taxon>
        <taxon>Viridiplantae</taxon>
        <taxon>Streptophyta</taxon>
        <taxon>Embryophyta</taxon>
        <taxon>Tracheophyta</taxon>
        <taxon>Spermatophyta</taxon>
        <taxon>Magnoliopsida</taxon>
        <taxon>eudicotyledons</taxon>
        <taxon>Gunneridae</taxon>
        <taxon>Pentapetalae</taxon>
        <taxon>asterids</taxon>
        <taxon>campanulids</taxon>
        <taxon>Asterales</taxon>
        <taxon>Asteraceae</taxon>
        <taxon>Cichorioideae</taxon>
        <taxon>Cichorieae</taxon>
        <taxon>Lactucinae</taxon>
        <taxon>Lactuca</taxon>
    </lineage>
</organism>
<protein>
    <recommendedName>
        <fullName evidence="6">Replication factor A C-terminal domain-containing protein</fullName>
    </recommendedName>
</protein>
<evidence type="ECO:0000313" key="4">
    <source>
        <dbReference type="EMBL" id="KAJ0193154.1"/>
    </source>
</evidence>
<dbReference type="Pfam" id="PF08646">
    <property type="entry name" value="Rep_fac-A_C"/>
    <property type="match status" value="1"/>
</dbReference>
<dbReference type="PANTHER" id="PTHR47165">
    <property type="entry name" value="OS03G0429900 PROTEIN"/>
    <property type="match status" value="1"/>
</dbReference>
<dbReference type="GO" id="GO:0051321">
    <property type="term" value="P:meiotic cell cycle"/>
    <property type="evidence" value="ECO:0000318"/>
    <property type="project" value="GO_Central"/>
</dbReference>
<dbReference type="PANTHER" id="PTHR47165:SF4">
    <property type="entry name" value="OS03G0429900 PROTEIN"/>
    <property type="match status" value="1"/>
</dbReference>
<dbReference type="AlphaFoldDB" id="A0A9R1UTT6"/>
<reference evidence="4 5" key="1">
    <citation type="journal article" date="2017" name="Nat. Commun.">
        <title>Genome assembly with in vitro proximity ligation data and whole-genome triplication in lettuce.</title>
        <authorList>
            <person name="Reyes-Chin-Wo S."/>
            <person name="Wang Z."/>
            <person name="Yang X."/>
            <person name="Kozik A."/>
            <person name="Arikit S."/>
            <person name="Song C."/>
            <person name="Xia L."/>
            <person name="Froenicke L."/>
            <person name="Lavelle D.O."/>
            <person name="Truco M.J."/>
            <person name="Xia R."/>
            <person name="Zhu S."/>
            <person name="Xu C."/>
            <person name="Xu H."/>
            <person name="Xu X."/>
            <person name="Cox K."/>
            <person name="Korf I."/>
            <person name="Meyers B.C."/>
            <person name="Michelmore R.W."/>
        </authorList>
    </citation>
    <scope>NUCLEOTIDE SEQUENCE [LARGE SCALE GENOMIC DNA]</scope>
    <source>
        <strain evidence="5">cv. Salinas</strain>
        <tissue evidence="4">Seedlings</tissue>
    </source>
</reference>
<dbReference type="GO" id="GO:0006260">
    <property type="term" value="P:DNA replication"/>
    <property type="evidence" value="ECO:0000318"/>
    <property type="project" value="GO_Central"/>
</dbReference>
<keyword evidence="5" id="KW-1185">Reference proteome</keyword>
<accession>A0A9R1UTT6</accession>
<dbReference type="GO" id="GO:0007004">
    <property type="term" value="P:telomere maintenance via telomerase"/>
    <property type="evidence" value="ECO:0000318"/>
    <property type="project" value="GO_Central"/>
</dbReference>
<feature type="region of interest" description="Disordered" evidence="1">
    <location>
        <begin position="430"/>
        <end position="498"/>
    </location>
</feature>
<feature type="compositionally biased region" description="Polar residues" evidence="1">
    <location>
        <begin position="431"/>
        <end position="454"/>
    </location>
</feature>
<sequence>MEIGNKVYLNNIDQIDEKSHIKVRVLKIWNFVRNNKVCSIEMIIMDEEGTQYQARVFNQNFSRFRHLLKEDESYIVIKPNMAAVTNGFSYTGHKQTLTLDWKSILKKCDDFSGPVNGFMFVDFNSIIEQTCPRDTFFDVIGHIVSFRPLETSNTFCTSVHLKVTIFGSQAYQISEYLKNNPTVNFVVIVMQLKCHDNFGITEKSITTLQSYSSSYTDDFKGNFPLKTVCEITEPIKEMKFLLVASIVNIRQNLPWYYEACKKCGKKIIPVPKANHSYTNPEGISETMVVECTNAQCKKSEFQSVIKYIIPINVQDCTGTIGLTLFDREAKRLLNISACELKKIHDAAGDSDALFPMQLNVLKNRKFGFVVDITEYNVNNYNNIYTVLRVTEDMSIVSELESKIELMSIQSVSLNQVVLESDDVVQPAQKDVISQTDESFTPSTVDKSTATSPSKISGDLKRNLQEIYDVDSGDDLSSSKAKRKSTAEETPLLIPKMEK</sequence>
<dbReference type="EMBL" id="NBSK02000008">
    <property type="protein sequence ID" value="KAJ0193154.1"/>
    <property type="molecule type" value="Genomic_DNA"/>
</dbReference>
<name>A0A9R1UTT6_LACSA</name>
<comment type="caution">
    <text evidence="4">The sequence shown here is derived from an EMBL/GenBank/DDBJ whole genome shotgun (WGS) entry which is preliminary data.</text>
</comment>
<dbReference type="InterPro" id="IPR012340">
    <property type="entry name" value="NA-bd_OB-fold"/>
</dbReference>
<feature type="domain" description="Replication protein A 70 kDa DNA-binding subunit B/D first OB fold" evidence="2">
    <location>
        <begin position="18"/>
        <end position="97"/>
    </location>
</feature>
<evidence type="ECO:0000313" key="5">
    <source>
        <dbReference type="Proteomes" id="UP000235145"/>
    </source>
</evidence>
<evidence type="ECO:0000259" key="2">
    <source>
        <dbReference type="Pfam" id="PF02721"/>
    </source>
</evidence>
<dbReference type="GO" id="GO:0000724">
    <property type="term" value="P:double-strand break repair via homologous recombination"/>
    <property type="evidence" value="ECO:0000318"/>
    <property type="project" value="GO_Central"/>
</dbReference>
<dbReference type="GO" id="GO:0003684">
    <property type="term" value="F:damaged DNA binding"/>
    <property type="evidence" value="ECO:0000318"/>
    <property type="project" value="GO_Central"/>
</dbReference>
<dbReference type="Pfam" id="PF02721">
    <property type="entry name" value="DUF223"/>
    <property type="match status" value="1"/>
</dbReference>
<dbReference type="InterPro" id="IPR003871">
    <property type="entry name" value="RFA1B/D_OB_1st"/>
</dbReference>